<evidence type="ECO:0000256" key="1">
    <source>
        <dbReference type="ARBA" id="ARBA00004651"/>
    </source>
</evidence>
<dbReference type="Proteomes" id="UP001293718">
    <property type="component" value="Unassembled WGS sequence"/>
</dbReference>
<evidence type="ECO:0000313" key="9">
    <source>
        <dbReference type="Proteomes" id="UP001293718"/>
    </source>
</evidence>
<comment type="caution">
    <text evidence="8">The sequence shown here is derived from an EMBL/GenBank/DDBJ whole genome shotgun (WGS) entry which is preliminary data.</text>
</comment>
<accession>A0ABU5II69</accession>
<gene>
    <name evidence="8" type="ORF">SM757_19890</name>
</gene>
<dbReference type="PANTHER" id="PTHR35007:SF2">
    <property type="entry name" value="PILUS ASSEMBLE PROTEIN"/>
    <property type="match status" value="1"/>
</dbReference>
<evidence type="ECO:0000259" key="7">
    <source>
        <dbReference type="Pfam" id="PF00482"/>
    </source>
</evidence>
<evidence type="ECO:0000256" key="3">
    <source>
        <dbReference type="ARBA" id="ARBA00022692"/>
    </source>
</evidence>
<dbReference type="Pfam" id="PF00482">
    <property type="entry name" value="T2SSF"/>
    <property type="match status" value="1"/>
</dbReference>
<reference evidence="8 9" key="1">
    <citation type="submission" date="2023-11" db="EMBL/GenBank/DDBJ databases">
        <title>Draft genome of Azohydromonas lata strain H1 (DSM1123), a polyhydroxyalkanoate producer.</title>
        <authorList>
            <person name="Traversa D."/>
            <person name="D'Addabbo P."/>
            <person name="Pazzani C."/>
            <person name="Manzari C."/>
            <person name="Chiara M."/>
            <person name="Scrascia M."/>
        </authorList>
    </citation>
    <scope>NUCLEOTIDE SEQUENCE [LARGE SCALE GENOMIC DNA]</scope>
    <source>
        <strain evidence="8 9">H1</strain>
    </source>
</reference>
<feature type="transmembrane region" description="Helical" evidence="6">
    <location>
        <begin position="6"/>
        <end position="27"/>
    </location>
</feature>
<evidence type="ECO:0000256" key="2">
    <source>
        <dbReference type="ARBA" id="ARBA00022475"/>
    </source>
</evidence>
<keyword evidence="5 6" id="KW-0472">Membrane</keyword>
<sequence>MDIMEISLLVGVFVASSALVLLVGRLITKPPVDQRARQLLEEAGAAPGKTHWIERMARSTRTLAKLSAEEGGDNSALRRRLFNAGLRHPMAPTAFFGMKTALAMVLPPLLLAALSLSAHPPQGQALMSMLLAAAALGYYLPNAVLARLVAQRQREIFESFPDALDFMIICVEAGLGIEAALQRVTEELVHRSRVLAEEFQLVALEMRAGAPRERALHNLALRTGVEEVEGFVSMLVQAERFGTSIGQALRVHADMLRTRRRQRAEETAARVGTKLLAPLVFMILPALLLVMLGPAMLRIMATLPTLFKH</sequence>
<name>A0ABU5II69_9BURK</name>
<keyword evidence="2" id="KW-1003">Cell membrane</keyword>
<feature type="transmembrane region" description="Helical" evidence="6">
    <location>
        <begin position="125"/>
        <end position="145"/>
    </location>
</feature>
<comment type="subcellular location">
    <subcellularLocation>
        <location evidence="1">Cell membrane</location>
        <topology evidence="1">Multi-pass membrane protein</topology>
    </subcellularLocation>
</comment>
<protein>
    <submittedName>
        <fullName evidence="8">Type II secretion system F family protein</fullName>
    </submittedName>
</protein>
<keyword evidence="9" id="KW-1185">Reference proteome</keyword>
<feature type="domain" description="Type II secretion system protein GspF" evidence="7">
    <location>
        <begin position="164"/>
        <end position="292"/>
    </location>
</feature>
<evidence type="ECO:0000256" key="5">
    <source>
        <dbReference type="ARBA" id="ARBA00023136"/>
    </source>
</evidence>
<feature type="transmembrane region" description="Helical" evidence="6">
    <location>
        <begin position="275"/>
        <end position="297"/>
    </location>
</feature>
<dbReference type="RefSeq" id="WP_322466816.1">
    <property type="nucleotide sequence ID" value="NZ_JAXOJX010000035.1"/>
</dbReference>
<keyword evidence="3 6" id="KW-0812">Transmembrane</keyword>
<keyword evidence="4 6" id="KW-1133">Transmembrane helix</keyword>
<proteinExistence type="predicted"/>
<evidence type="ECO:0000256" key="6">
    <source>
        <dbReference type="SAM" id="Phobius"/>
    </source>
</evidence>
<evidence type="ECO:0000313" key="8">
    <source>
        <dbReference type="EMBL" id="MDZ5458848.1"/>
    </source>
</evidence>
<dbReference type="PANTHER" id="PTHR35007">
    <property type="entry name" value="INTEGRAL MEMBRANE PROTEIN-RELATED"/>
    <property type="match status" value="1"/>
</dbReference>
<dbReference type="InterPro" id="IPR018076">
    <property type="entry name" value="T2SS_GspF_dom"/>
</dbReference>
<evidence type="ECO:0000256" key="4">
    <source>
        <dbReference type="ARBA" id="ARBA00022989"/>
    </source>
</evidence>
<dbReference type="EMBL" id="JAXOJX010000035">
    <property type="protein sequence ID" value="MDZ5458848.1"/>
    <property type="molecule type" value="Genomic_DNA"/>
</dbReference>
<feature type="transmembrane region" description="Helical" evidence="6">
    <location>
        <begin position="100"/>
        <end position="119"/>
    </location>
</feature>
<organism evidence="8 9">
    <name type="scientific">Azohydromonas lata</name>
    <dbReference type="NCBI Taxonomy" id="45677"/>
    <lineage>
        <taxon>Bacteria</taxon>
        <taxon>Pseudomonadati</taxon>
        <taxon>Pseudomonadota</taxon>
        <taxon>Betaproteobacteria</taxon>
        <taxon>Burkholderiales</taxon>
        <taxon>Sphaerotilaceae</taxon>
        <taxon>Azohydromonas</taxon>
    </lineage>
</organism>